<evidence type="ECO:0000313" key="4">
    <source>
        <dbReference type="Proteomes" id="UP000316714"/>
    </source>
</evidence>
<feature type="region of interest" description="Disordered" evidence="1">
    <location>
        <begin position="121"/>
        <end position="144"/>
    </location>
</feature>
<keyword evidence="4" id="KW-1185">Reference proteome</keyword>
<dbReference type="EMBL" id="SIHJ01000004">
    <property type="protein sequence ID" value="TWT31330.1"/>
    <property type="molecule type" value="Genomic_DNA"/>
</dbReference>
<keyword evidence="2" id="KW-1133">Transmembrane helix</keyword>
<protein>
    <submittedName>
        <fullName evidence="3">Uncharacterized protein</fullName>
    </submittedName>
</protein>
<proteinExistence type="predicted"/>
<sequence length="161" mass="17123">MSERRPLKGSEPDPIESMLLSLKPSAAALDREHACYLAGYAAAEARLDAAAPLPFGRRAAWPAAFGGMTTMAALFLMMLVGGGSDRITPHGANSTTAQPPISRLVDPHRLSVASVHRDVRRVAEPAPVRPSQASSPAEGGRRVVPLSAPLTPVSWRELREI</sequence>
<keyword evidence="2" id="KW-0472">Membrane</keyword>
<evidence type="ECO:0000313" key="3">
    <source>
        <dbReference type="EMBL" id="TWT31330.1"/>
    </source>
</evidence>
<organism evidence="3 4">
    <name type="scientific">Posidoniimonas corsicana</name>
    <dbReference type="NCBI Taxonomy" id="1938618"/>
    <lineage>
        <taxon>Bacteria</taxon>
        <taxon>Pseudomonadati</taxon>
        <taxon>Planctomycetota</taxon>
        <taxon>Planctomycetia</taxon>
        <taxon>Pirellulales</taxon>
        <taxon>Lacipirellulaceae</taxon>
        <taxon>Posidoniimonas</taxon>
    </lineage>
</organism>
<evidence type="ECO:0000256" key="1">
    <source>
        <dbReference type="SAM" id="MobiDB-lite"/>
    </source>
</evidence>
<feature type="transmembrane region" description="Helical" evidence="2">
    <location>
        <begin position="59"/>
        <end position="80"/>
    </location>
</feature>
<dbReference type="RefSeq" id="WP_146568506.1">
    <property type="nucleotide sequence ID" value="NZ_SIHJ01000004.1"/>
</dbReference>
<keyword evidence="2" id="KW-0812">Transmembrane</keyword>
<accession>A0A5C5V0A1</accession>
<name>A0A5C5V0A1_9BACT</name>
<dbReference type="AlphaFoldDB" id="A0A5C5V0A1"/>
<evidence type="ECO:0000256" key="2">
    <source>
        <dbReference type="SAM" id="Phobius"/>
    </source>
</evidence>
<comment type="caution">
    <text evidence="3">The sequence shown here is derived from an EMBL/GenBank/DDBJ whole genome shotgun (WGS) entry which is preliminary data.</text>
</comment>
<gene>
    <name evidence="3" type="ORF">KOR34_47090</name>
</gene>
<reference evidence="3 4" key="1">
    <citation type="submission" date="2019-02" db="EMBL/GenBank/DDBJ databases">
        <title>Deep-cultivation of Planctomycetes and their phenomic and genomic characterization uncovers novel biology.</title>
        <authorList>
            <person name="Wiegand S."/>
            <person name="Jogler M."/>
            <person name="Boedeker C."/>
            <person name="Pinto D."/>
            <person name="Vollmers J."/>
            <person name="Rivas-Marin E."/>
            <person name="Kohn T."/>
            <person name="Peeters S.H."/>
            <person name="Heuer A."/>
            <person name="Rast P."/>
            <person name="Oberbeckmann S."/>
            <person name="Bunk B."/>
            <person name="Jeske O."/>
            <person name="Meyerdierks A."/>
            <person name="Storesund J.E."/>
            <person name="Kallscheuer N."/>
            <person name="Luecker S."/>
            <person name="Lage O.M."/>
            <person name="Pohl T."/>
            <person name="Merkel B.J."/>
            <person name="Hornburger P."/>
            <person name="Mueller R.-W."/>
            <person name="Bruemmer F."/>
            <person name="Labrenz M."/>
            <person name="Spormann A.M."/>
            <person name="Op Den Camp H."/>
            <person name="Overmann J."/>
            <person name="Amann R."/>
            <person name="Jetten M.S.M."/>
            <person name="Mascher T."/>
            <person name="Medema M.H."/>
            <person name="Devos D.P."/>
            <person name="Kaster A.-K."/>
            <person name="Ovreas L."/>
            <person name="Rohde M."/>
            <person name="Galperin M.Y."/>
            <person name="Jogler C."/>
        </authorList>
    </citation>
    <scope>NUCLEOTIDE SEQUENCE [LARGE SCALE GENOMIC DNA]</scope>
    <source>
        <strain evidence="3 4">KOR34</strain>
    </source>
</reference>
<dbReference type="Proteomes" id="UP000316714">
    <property type="component" value="Unassembled WGS sequence"/>
</dbReference>